<dbReference type="GO" id="GO:0016491">
    <property type="term" value="F:oxidoreductase activity"/>
    <property type="evidence" value="ECO:0007669"/>
    <property type="project" value="UniProtKB-KW"/>
</dbReference>
<dbReference type="Pfam" id="PF02571">
    <property type="entry name" value="CbiJ"/>
    <property type="match status" value="1"/>
</dbReference>
<evidence type="ECO:0000313" key="4">
    <source>
        <dbReference type="EMBL" id="MFD1327726.1"/>
    </source>
</evidence>
<comment type="pathway">
    <text evidence="1">Cofactor biosynthesis; adenosylcobalamin biosynthesis.</text>
</comment>
<dbReference type="Proteomes" id="UP001597173">
    <property type="component" value="Unassembled WGS sequence"/>
</dbReference>
<evidence type="ECO:0000256" key="3">
    <source>
        <dbReference type="ARBA" id="ARBA00023002"/>
    </source>
</evidence>
<proteinExistence type="predicted"/>
<dbReference type="PROSITE" id="PS51014">
    <property type="entry name" value="COBK_CBIJ"/>
    <property type="match status" value="1"/>
</dbReference>
<dbReference type="NCBIfam" id="NF005968">
    <property type="entry name" value="PRK08057.1-2"/>
    <property type="match status" value="1"/>
</dbReference>
<dbReference type="NCBIfam" id="TIGR00715">
    <property type="entry name" value="precor6x_red"/>
    <property type="match status" value="1"/>
</dbReference>
<keyword evidence="2" id="KW-0169">Cobalamin biosynthesis</keyword>
<evidence type="ECO:0000256" key="2">
    <source>
        <dbReference type="ARBA" id="ARBA00022573"/>
    </source>
</evidence>
<accession>A0ABW3YUY9</accession>
<keyword evidence="5" id="KW-1185">Reference proteome</keyword>
<dbReference type="InterPro" id="IPR003723">
    <property type="entry name" value="Precorrin-6x_reduct"/>
</dbReference>
<dbReference type="RefSeq" id="WP_374836442.1">
    <property type="nucleotide sequence ID" value="NZ_JBHEEW010000003.1"/>
</dbReference>
<dbReference type="PANTHER" id="PTHR36925:SF1">
    <property type="entry name" value="COBALT-PRECORRIN-6A REDUCTASE"/>
    <property type="match status" value="1"/>
</dbReference>
<evidence type="ECO:0000256" key="1">
    <source>
        <dbReference type="ARBA" id="ARBA00004953"/>
    </source>
</evidence>
<sequence>MDKRRILILGGTTEARELASRLSRRADLDVTLSLAGRTIDPAPQPVPVRTGGFGGAAGLADYLAAHGIDLLVDATHPFARQISANAEQAADQAGTPLIRLERTGWQPVAGDRWTRAATLEEAVGALGPQPRRVFLAIGRQEAFHFNAAPQHHYLVRSVDPVDPPLTVPSVDYILARGPFAVDDEIALLRDHRIEVVLSKNSGGEATYAKIAAARALGLPVILVDRGRQGRVPMAQTVEEALRLIDHVASAGRKRGV</sequence>
<keyword evidence="3 4" id="KW-0560">Oxidoreductase</keyword>
<comment type="caution">
    <text evidence="4">The sequence shown here is derived from an EMBL/GenBank/DDBJ whole genome shotgun (WGS) entry which is preliminary data.</text>
</comment>
<gene>
    <name evidence="4" type="ORF">ACFQ33_07450</name>
</gene>
<dbReference type="EC" id="1.3.1.106" evidence="4"/>
<organism evidence="4 5">
    <name type="scientific">Mycoplana ramosa</name>
    <name type="common">Mycoplana bullata</name>
    <dbReference type="NCBI Taxonomy" id="40837"/>
    <lineage>
        <taxon>Bacteria</taxon>
        <taxon>Pseudomonadati</taxon>
        <taxon>Pseudomonadota</taxon>
        <taxon>Alphaproteobacteria</taxon>
        <taxon>Hyphomicrobiales</taxon>
        <taxon>Rhizobiaceae</taxon>
        <taxon>Mycoplana</taxon>
    </lineage>
</organism>
<dbReference type="PANTHER" id="PTHR36925">
    <property type="entry name" value="COBALT-PRECORRIN-6A REDUCTASE"/>
    <property type="match status" value="1"/>
</dbReference>
<dbReference type="EMBL" id="JBHTNF010000003">
    <property type="protein sequence ID" value="MFD1327726.1"/>
    <property type="molecule type" value="Genomic_DNA"/>
</dbReference>
<protein>
    <submittedName>
        <fullName evidence="4">Cobalt-precorrin-6A reductase</fullName>
        <ecNumber evidence="4">1.3.1.106</ecNumber>
    </submittedName>
</protein>
<reference evidence="5" key="1">
    <citation type="journal article" date="2019" name="Int. J. Syst. Evol. Microbiol.">
        <title>The Global Catalogue of Microorganisms (GCM) 10K type strain sequencing project: providing services to taxonomists for standard genome sequencing and annotation.</title>
        <authorList>
            <consortium name="The Broad Institute Genomics Platform"/>
            <consortium name="The Broad Institute Genome Sequencing Center for Infectious Disease"/>
            <person name="Wu L."/>
            <person name="Ma J."/>
        </authorList>
    </citation>
    <scope>NUCLEOTIDE SEQUENCE [LARGE SCALE GENOMIC DNA]</scope>
    <source>
        <strain evidence="5">CCUG 55609</strain>
    </source>
</reference>
<evidence type="ECO:0000313" key="5">
    <source>
        <dbReference type="Proteomes" id="UP001597173"/>
    </source>
</evidence>
<name>A0ABW3YUY9_MYCRA</name>